<gene>
    <name evidence="2" type="ORF">EZS27_033692</name>
</gene>
<dbReference type="EMBL" id="SNRY01005070">
    <property type="protein sequence ID" value="KAA6315924.1"/>
    <property type="molecule type" value="Genomic_DNA"/>
</dbReference>
<comment type="caution">
    <text evidence="2">The sequence shown here is derived from an EMBL/GenBank/DDBJ whole genome shotgun (WGS) entry which is preliminary data.</text>
</comment>
<organism evidence="2">
    <name type="scientific">termite gut metagenome</name>
    <dbReference type="NCBI Taxonomy" id="433724"/>
    <lineage>
        <taxon>unclassified sequences</taxon>
        <taxon>metagenomes</taxon>
        <taxon>organismal metagenomes</taxon>
    </lineage>
</organism>
<dbReference type="Pfam" id="PF12784">
    <property type="entry name" value="PDDEXK_2"/>
    <property type="match status" value="1"/>
</dbReference>
<dbReference type="PANTHER" id="PTHR41317:SF1">
    <property type="entry name" value="PD-(D_E)XK NUCLEASE FAMILY TRANSPOSASE"/>
    <property type="match status" value="1"/>
</dbReference>
<reference evidence="2" key="1">
    <citation type="submission" date="2019-03" db="EMBL/GenBank/DDBJ databases">
        <title>Single cell metagenomics reveals metabolic interactions within the superorganism composed of flagellate Streblomastix strix and complex community of Bacteroidetes bacteria on its surface.</title>
        <authorList>
            <person name="Treitli S.C."/>
            <person name="Kolisko M."/>
            <person name="Husnik F."/>
            <person name="Keeling P."/>
            <person name="Hampl V."/>
        </authorList>
    </citation>
    <scope>NUCLEOTIDE SEQUENCE</scope>
    <source>
        <strain evidence="2">STM</strain>
    </source>
</reference>
<keyword evidence="1" id="KW-0175">Coiled coil</keyword>
<name>A0A5J4Q4Z3_9ZZZZ</name>
<evidence type="ECO:0000256" key="1">
    <source>
        <dbReference type="SAM" id="Coils"/>
    </source>
</evidence>
<accession>A0A5J4Q4Z3</accession>
<dbReference type="NCBIfam" id="TIGR01784">
    <property type="entry name" value="T_den_put_tspse"/>
    <property type="match status" value="1"/>
</dbReference>
<evidence type="ECO:0008006" key="3">
    <source>
        <dbReference type="Google" id="ProtNLM"/>
    </source>
</evidence>
<proteinExistence type="predicted"/>
<dbReference type="AlphaFoldDB" id="A0A5J4Q4Z3"/>
<evidence type="ECO:0000313" key="2">
    <source>
        <dbReference type="EMBL" id="KAA6315924.1"/>
    </source>
</evidence>
<dbReference type="InterPro" id="IPR010106">
    <property type="entry name" value="RpnA"/>
</dbReference>
<dbReference type="PANTHER" id="PTHR41317">
    <property type="entry name" value="PD-(D_E)XK NUCLEASE FAMILY TRANSPOSASE"/>
    <property type="match status" value="1"/>
</dbReference>
<feature type="coiled-coil region" evidence="1">
    <location>
        <begin position="249"/>
        <end position="286"/>
    </location>
</feature>
<sequence>MAHYLDPKNDLVFKRIFGEHPDLLISFLNALLPLEKDGFINSLEYLTPELVPDNPTKKFSIVDVRCKDKRGRYFIVEMQMEWNAAFLNRMVFNTSKVFVNQMVVNENYNSLSPVYSLGILNKNFETKTAEFYHRYRLQNPNNPDEILPGLEFVLLELPKFIPEKLADRKMAVLWLRFLKEVHEQNDQVSEELMENKEIRKAMDMCEKGGFTPEELALYEKYQDAIRTENAALETSMKEGEAKGLAEGLAKGLAEGLAKGEKEREELKQAIAESQQEIAELKRLLNKK</sequence>
<protein>
    <recommendedName>
        <fullName evidence="3">PD-(D/E)XK nuclease family transposase</fullName>
    </recommendedName>
</protein>